<comment type="caution">
    <text evidence="12">The sequence shown here is derived from an EMBL/GenBank/DDBJ whole genome shotgun (WGS) entry which is preliminary data.</text>
</comment>
<proteinExistence type="inferred from homology"/>
<dbReference type="PIRSF" id="PIRSF006256">
    <property type="entry name" value="CMPcnvr_hdrg_mat"/>
    <property type="match status" value="1"/>
</dbReference>
<dbReference type="NCBIfam" id="TIGR00143">
    <property type="entry name" value="hypF"/>
    <property type="match status" value="1"/>
</dbReference>
<feature type="active site" evidence="9">
    <location>
        <position position="49"/>
    </location>
</feature>
<comment type="pathway">
    <text evidence="1">Protein modification; [NiFe] hydrogenase maturation.</text>
</comment>
<organism evidence="12 13">
    <name type="scientific">Thermoanaerobaculum aquaticum</name>
    <dbReference type="NCBI Taxonomy" id="1312852"/>
    <lineage>
        <taxon>Bacteria</taxon>
        <taxon>Pseudomonadati</taxon>
        <taxon>Acidobacteriota</taxon>
        <taxon>Thermoanaerobaculia</taxon>
        <taxon>Thermoanaerobaculales</taxon>
        <taxon>Thermoanaerobaculaceae</taxon>
        <taxon>Thermoanaerobaculum</taxon>
    </lineage>
</organism>
<feature type="domain" description="Acylphosphatase-like" evidence="10">
    <location>
        <begin position="16"/>
        <end position="102"/>
    </location>
</feature>
<accession>A0A062XY10</accession>
<comment type="similarity">
    <text evidence="2 8">Belongs to the carbamoyltransferase HypF family.</text>
</comment>
<dbReference type="SUPFAM" id="SSF54975">
    <property type="entry name" value="Acylphosphatase/BLUF domain-like"/>
    <property type="match status" value="1"/>
</dbReference>
<dbReference type="InterPro" id="IPR055128">
    <property type="entry name" value="HypF_C_2"/>
</dbReference>
<feature type="domain" description="YrdC-like" evidence="11">
    <location>
        <begin position="213"/>
        <end position="399"/>
    </location>
</feature>
<evidence type="ECO:0000256" key="6">
    <source>
        <dbReference type="ARBA" id="ARBA00022833"/>
    </source>
</evidence>
<comment type="catalytic activity">
    <reaction evidence="9">
        <text>an acyl phosphate + H2O = a carboxylate + phosphate + H(+)</text>
        <dbReference type="Rhea" id="RHEA:14965"/>
        <dbReference type="ChEBI" id="CHEBI:15377"/>
        <dbReference type="ChEBI" id="CHEBI:15378"/>
        <dbReference type="ChEBI" id="CHEBI:29067"/>
        <dbReference type="ChEBI" id="CHEBI:43474"/>
        <dbReference type="ChEBI" id="CHEBI:59918"/>
        <dbReference type="EC" id="3.6.1.7"/>
    </reaction>
</comment>
<dbReference type="GO" id="GO:0051604">
    <property type="term" value="P:protein maturation"/>
    <property type="evidence" value="ECO:0007669"/>
    <property type="project" value="TreeGrafter"/>
</dbReference>
<dbReference type="Pfam" id="PF22521">
    <property type="entry name" value="HypF_C_2"/>
    <property type="match status" value="1"/>
</dbReference>
<dbReference type="InterPro" id="IPR006070">
    <property type="entry name" value="Sua5-like_dom"/>
</dbReference>
<dbReference type="UniPathway" id="UPA00335"/>
<dbReference type="Pfam" id="PF00708">
    <property type="entry name" value="Acylphosphatase"/>
    <property type="match status" value="1"/>
</dbReference>
<evidence type="ECO:0000256" key="2">
    <source>
        <dbReference type="ARBA" id="ARBA00008097"/>
    </source>
</evidence>
<dbReference type="InterPro" id="IPR004421">
    <property type="entry name" value="Carbamoyltransferase_HypF"/>
</dbReference>
<dbReference type="AlphaFoldDB" id="A0A062XY10"/>
<reference evidence="12 13" key="1">
    <citation type="submission" date="2014-04" db="EMBL/GenBank/DDBJ databases">
        <title>The Genome Sequence of Thermoanaerobaculum aquaticum MP-01, The First Cultivated Group 23 Acidobacterium.</title>
        <authorList>
            <person name="Stamps B.W."/>
            <person name="Losey N.A."/>
            <person name="Lawson P.A."/>
            <person name="Stevenson B.S."/>
        </authorList>
    </citation>
    <scope>NUCLEOTIDE SEQUENCE [LARGE SCALE GENOMIC DNA]</scope>
    <source>
        <strain evidence="12 13">MP-01</strain>
    </source>
</reference>
<sequence length="786" mass="85499">MVSEARARAGRQARLRVRLTCTGVVQGVGFRPAVYRHAVAWGLSGFVANSPEGAVIEVEGEAELVEGFVRALPAALPPRARLERVQREELPLRGEEGFSVVESLPGRRKQALVPPDLALCRDCRQDMEDPKNRRFHYPFTTCTNCGPRYSLAISLPYDRSRTAMACFPLCPDCQREYTDPQDRRFHAEPLCCPACGPRLTLLAPDGRLLAEEQSALEKARELLAAGKILAVKGLGGFQLACRADREGPVRRLRQRKNRQAKPFALMVRELSVARELVALEAAEEALLTSPEAPIVLAPRRRQARVAPAVAPGLADLGVMLPTTPLHVELFRDAPYEALVMTSGNASDEPICRTNREALARLATIADAFLVHNRDVVRRVDDSVARSHPQGPYLVRRSRGYVPAPLPLPEPTPEPVLAAGGFLQATVAVAVEGEAFVSQHVGDLDTELARLFLAEVAANLEEFLQVQPKVVAVDTHPDYPSRLWGERLAASRGGEVLAVQHHLAHAAAVLGEHRAFPREGQEAAAITLDGTGYGEDGTAWGGELLALSGDLRWWRLGSLRPLPLLGGEAAVREPFRVAVAALACAGEEKLAWKLFPRERERLEKLVPLVKNPWPLASGAGRVFEAAGAILGLGEVNRYEGEQALRLEAVASLFRGPAKPWPHLQELLREPVLRSDGLLVELAKRRLAGLSRRRLAAEFHASFAWLLAALAERVFAGRRLVACGGGCMVNRLLRSFLRRELESRGFTVLFPENLPAGDGGLSYGQAVVAAVALARGTRPVFQGGGPCA</sequence>
<dbReference type="Gene3D" id="3.30.420.40">
    <property type="match status" value="1"/>
</dbReference>
<dbReference type="InterPro" id="IPR017945">
    <property type="entry name" value="DHBP_synth_RibB-like_a/b_dom"/>
</dbReference>
<evidence type="ECO:0000256" key="9">
    <source>
        <dbReference type="PROSITE-ProRule" id="PRU00520"/>
    </source>
</evidence>
<dbReference type="Gene3D" id="3.90.870.50">
    <property type="match status" value="1"/>
</dbReference>
<dbReference type="InterPro" id="IPR011125">
    <property type="entry name" value="Znf_HypF"/>
</dbReference>
<dbReference type="SUPFAM" id="SSF55821">
    <property type="entry name" value="YrdC/RibB"/>
    <property type="match status" value="1"/>
</dbReference>
<feature type="active site" evidence="9">
    <location>
        <position position="31"/>
    </location>
</feature>
<evidence type="ECO:0000256" key="1">
    <source>
        <dbReference type="ARBA" id="ARBA00004711"/>
    </source>
</evidence>
<dbReference type="STRING" id="1312852.EG19_11450"/>
<dbReference type="Pfam" id="PF17788">
    <property type="entry name" value="HypF_C"/>
    <property type="match status" value="1"/>
</dbReference>
<dbReference type="InterPro" id="IPR036046">
    <property type="entry name" value="Acylphosphatase-like_dom_sf"/>
</dbReference>
<evidence type="ECO:0000256" key="5">
    <source>
        <dbReference type="ARBA" id="ARBA00022771"/>
    </source>
</evidence>
<dbReference type="Pfam" id="PF01300">
    <property type="entry name" value="Sua5_yciO_yrdC"/>
    <property type="match status" value="1"/>
</dbReference>
<evidence type="ECO:0000256" key="8">
    <source>
        <dbReference type="PIRNR" id="PIRNR006256"/>
    </source>
</evidence>
<dbReference type="Gene3D" id="3.30.110.120">
    <property type="match status" value="1"/>
</dbReference>
<name>A0A062XY10_9BACT</name>
<keyword evidence="13" id="KW-1185">Reference proteome</keyword>
<keyword evidence="4" id="KW-0479">Metal-binding</keyword>
<keyword evidence="9" id="KW-0378">Hydrolase</keyword>
<dbReference type="GO" id="GO:0008270">
    <property type="term" value="F:zinc ion binding"/>
    <property type="evidence" value="ECO:0007669"/>
    <property type="project" value="UniProtKB-KW"/>
</dbReference>
<dbReference type="GO" id="GO:0016743">
    <property type="term" value="F:carboxyl- or carbamoyltransferase activity"/>
    <property type="evidence" value="ECO:0007669"/>
    <property type="project" value="UniProtKB-UniRule"/>
</dbReference>
<evidence type="ECO:0000313" key="12">
    <source>
        <dbReference type="EMBL" id="KDA54324.1"/>
    </source>
</evidence>
<dbReference type="Gene3D" id="3.30.420.360">
    <property type="match status" value="1"/>
</dbReference>
<evidence type="ECO:0000256" key="4">
    <source>
        <dbReference type="ARBA" id="ARBA00022723"/>
    </source>
</evidence>
<dbReference type="InterPro" id="IPR051060">
    <property type="entry name" value="Carbamoyltrans_HypF-like"/>
</dbReference>
<evidence type="ECO:0000256" key="3">
    <source>
        <dbReference type="ARBA" id="ARBA00022598"/>
    </source>
</evidence>
<keyword evidence="5" id="KW-0863">Zinc-finger</keyword>
<evidence type="ECO:0000259" key="11">
    <source>
        <dbReference type="PROSITE" id="PS51163"/>
    </source>
</evidence>
<dbReference type="Pfam" id="PF07503">
    <property type="entry name" value="zf-HYPF"/>
    <property type="match status" value="2"/>
</dbReference>
<dbReference type="Proteomes" id="UP000027284">
    <property type="component" value="Unassembled WGS sequence"/>
</dbReference>
<dbReference type="EMBL" id="JMFG01000008">
    <property type="protein sequence ID" value="KDA54324.1"/>
    <property type="molecule type" value="Genomic_DNA"/>
</dbReference>
<gene>
    <name evidence="12" type="ORF">EG19_11450</name>
</gene>
<keyword evidence="6" id="KW-0862">Zinc</keyword>
<dbReference type="InterPro" id="IPR001792">
    <property type="entry name" value="Acylphosphatase-like_dom"/>
</dbReference>
<evidence type="ECO:0000313" key="13">
    <source>
        <dbReference type="Proteomes" id="UP000027284"/>
    </source>
</evidence>
<dbReference type="EC" id="6.2.-.-" evidence="8"/>
<dbReference type="PANTHER" id="PTHR42959">
    <property type="entry name" value="CARBAMOYLTRANSFERASE"/>
    <property type="match status" value="1"/>
</dbReference>
<dbReference type="GO" id="GO:0016874">
    <property type="term" value="F:ligase activity"/>
    <property type="evidence" value="ECO:0007669"/>
    <property type="project" value="UniProtKB-UniRule"/>
</dbReference>
<protein>
    <recommendedName>
        <fullName evidence="8">Carbamoyltransferase</fullName>
        <ecNumber evidence="8">6.2.-.-</ecNumber>
    </recommendedName>
</protein>
<keyword evidence="3" id="KW-0436">Ligase</keyword>
<comment type="catalytic activity">
    <reaction evidence="7">
        <text>C-terminal L-cysteinyl-[HypE protein] + carbamoyl phosphate + ATP + H2O = C-terminal S-carboxamide-L-cysteinyl-[HypE protein] + AMP + phosphate + diphosphate + H(+)</text>
        <dbReference type="Rhea" id="RHEA:55636"/>
        <dbReference type="Rhea" id="RHEA-COMP:14247"/>
        <dbReference type="Rhea" id="RHEA-COMP:14392"/>
        <dbReference type="ChEBI" id="CHEBI:15377"/>
        <dbReference type="ChEBI" id="CHEBI:15378"/>
        <dbReference type="ChEBI" id="CHEBI:30616"/>
        <dbReference type="ChEBI" id="CHEBI:33019"/>
        <dbReference type="ChEBI" id="CHEBI:43474"/>
        <dbReference type="ChEBI" id="CHEBI:58228"/>
        <dbReference type="ChEBI" id="CHEBI:76913"/>
        <dbReference type="ChEBI" id="CHEBI:139126"/>
        <dbReference type="ChEBI" id="CHEBI:456215"/>
    </reaction>
</comment>
<dbReference type="PROSITE" id="PS51163">
    <property type="entry name" value="YRDC"/>
    <property type="match status" value="1"/>
</dbReference>
<dbReference type="PANTHER" id="PTHR42959:SF1">
    <property type="entry name" value="CARBAMOYLTRANSFERASE HYPF"/>
    <property type="match status" value="1"/>
</dbReference>
<dbReference type="GO" id="GO:0003998">
    <property type="term" value="F:acylphosphatase activity"/>
    <property type="evidence" value="ECO:0007669"/>
    <property type="project" value="UniProtKB-EC"/>
</dbReference>
<dbReference type="InterPro" id="IPR041440">
    <property type="entry name" value="HypF_C"/>
</dbReference>
<dbReference type="PROSITE" id="PS51160">
    <property type="entry name" value="ACYLPHOSPHATASE_3"/>
    <property type="match status" value="1"/>
</dbReference>
<dbReference type="GO" id="GO:0003725">
    <property type="term" value="F:double-stranded RNA binding"/>
    <property type="evidence" value="ECO:0007669"/>
    <property type="project" value="InterPro"/>
</dbReference>
<evidence type="ECO:0000259" key="10">
    <source>
        <dbReference type="PROSITE" id="PS51160"/>
    </source>
</evidence>
<evidence type="ECO:0000256" key="7">
    <source>
        <dbReference type="ARBA" id="ARBA00048220"/>
    </source>
</evidence>